<accession>A0A8T2ZEI9</accession>
<sequence>MSSQDIKEDIKILDIKIQRAEQAKEKSGHPSQDPSTSEEQMVPLKESSTQPIASSEDVIKTDEAYASSLLNKHYVIFNGPNAGCYREWSTIQPLVKDKAKMPANPVAQPNKFFLRFNKIQTKDPDSHEFIPLETFVHYYRLAEVCNISEGYFISNQKDFRYYNMTEEADPKLVQTLFYCGLLNMVYPGTNLKEISLLPVGITTAVKHYRQKVLKEPERKVYLSFKSSFLNWEETEDETDSLKNYPAYHFIKLGLFRRQDIHPCTEVRSSLTSDLHTALAEFRAQTLGILLRKTRTLYKDSKVRINYKSPHILLIIESLHTISEQDCLKLQEFECQFYGNDLKISISTKVKFCHYGSKDHKCDYCPEDNIEISTEDETSSTEDRDSTAARRQKADQM</sequence>
<feature type="compositionally biased region" description="Basic and acidic residues" evidence="1">
    <location>
        <begin position="17"/>
        <end position="28"/>
    </location>
</feature>
<dbReference type="AlphaFoldDB" id="A0A8T2ZEI9"/>
<evidence type="ECO:0000313" key="3">
    <source>
        <dbReference type="Proteomes" id="UP000807159"/>
    </source>
</evidence>
<feature type="compositionally biased region" description="Basic and acidic residues" evidence="1">
    <location>
        <begin position="380"/>
        <end position="396"/>
    </location>
</feature>
<feature type="region of interest" description="Disordered" evidence="1">
    <location>
        <begin position="372"/>
        <end position="396"/>
    </location>
</feature>
<dbReference type="EMBL" id="JACEGQ020000002">
    <property type="protein sequence ID" value="KAH8515740.1"/>
    <property type="molecule type" value="Genomic_DNA"/>
</dbReference>
<feature type="region of interest" description="Disordered" evidence="1">
    <location>
        <begin position="17"/>
        <end position="56"/>
    </location>
</feature>
<gene>
    <name evidence="2" type="ORF">H0E87_004256</name>
</gene>
<reference evidence="2" key="1">
    <citation type="journal article" date="2021" name="J. Hered.">
        <title>Genome Assembly of Salicaceae Populus deltoides (Eastern Cottonwood) I-69 Based on Nanopore Sequencing and Hi-C Technologies.</title>
        <authorList>
            <person name="Bai S."/>
            <person name="Wu H."/>
            <person name="Zhang J."/>
            <person name="Pan Z."/>
            <person name="Zhao W."/>
            <person name="Li Z."/>
            <person name="Tong C."/>
        </authorList>
    </citation>
    <scope>NUCLEOTIDE SEQUENCE</scope>
    <source>
        <tissue evidence="2">Leaf</tissue>
    </source>
</reference>
<protein>
    <recommendedName>
        <fullName evidence="4">Transactivator/viroplasmin protein</fullName>
    </recommendedName>
</protein>
<evidence type="ECO:0000313" key="2">
    <source>
        <dbReference type="EMBL" id="KAH8515740.1"/>
    </source>
</evidence>
<name>A0A8T2ZEI9_POPDE</name>
<organism evidence="2 3">
    <name type="scientific">Populus deltoides</name>
    <name type="common">Eastern poplar</name>
    <name type="synonym">Eastern cottonwood</name>
    <dbReference type="NCBI Taxonomy" id="3696"/>
    <lineage>
        <taxon>Eukaryota</taxon>
        <taxon>Viridiplantae</taxon>
        <taxon>Streptophyta</taxon>
        <taxon>Embryophyta</taxon>
        <taxon>Tracheophyta</taxon>
        <taxon>Spermatophyta</taxon>
        <taxon>Magnoliopsida</taxon>
        <taxon>eudicotyledons</taxon>
        <taxon>Gunneridae</taxon>
        <taxon>Pentapetalae</taxon>
        <taxon>rosids</taxon>
        <taxon>fabids</taxon>
        <taxon>Malpighiales</taxon>
        <taxon>Salicaceae</taxon>
        <taxon>Saliceae</taxon>
        <taxon>Populus</taxon>
    </lineage>
</organism>
<proteinExistence type="predicted"/>
<evidence type="ECO:0008006" key="4">
    <source>
        <dbReference type="Google" id="ProtNLM"/>
    </source>
</evidence>
<comment type="caution">
    <text evidence="2">The sequence shown here is derived from an EMBL/GenBank/DDBJ whole genome shotgun (WGS) entry which is preliminary data.</text>
</comment>
<evidence type="ECO:0000256" key="1">
    <source>
        <dbReference type="SAM" id="MobiDB-lite"/>
    </source>
</evidence>
<dbReference type="Proteomes" id="UP000807159">
    <property type="component" value="Chromosome 2"/>
</dbReference>
<feature type="compositionally biased region" description="Polar residues" evidence="1">
    <location>
        <begin position="29"/>
        <end position="39"/>
    </location>
</feature>
<keyword evidence="3" id="KW-1185">Reference proteome</keyword>